<keyword evidence="6" id="KW-0449">Lipoprotein</keyword>
<dbReference type="SUPFAM" id="SSF53850">
    <property type="entry name" value="Periplasmic binding protein-like II"/>
    <property type="match status" value="1"/>
</dbReference>
<dbReference type="RefSeq" id="WP_126989771.1">
    <property type="nucleotide sequence ID" value="NZ_JTFC01000015.1"/>
</dbReference>
<dbReference type="PROSITE" id="PS51257">
    <property type="entry name" value="PROKAR_LIPOPROTEIN"/>
    <property type="match status" value="1"/>
</dbReference>
<evidence type="ECO:0000256" key="1">
    <source>
        <dbReference type="ARBA" id="ARBA00004635"/>
    </source>
</evidence>
<proteinExistence type="inferred from homology"/>
<comment type="subcellular location">
    <subcellularLocation>
        <location evidence="1">Membrane</location>
        <topology evidence="1">Lipid-anchor</topology>
    </subcellularLocation>
</comment>
<keyword evidence="4" id="KW-0472">Membrane</keyword>
<reference evidence="8 9" key="1">
    <citation type="submission" date="2014-11" db="EMBL/GenBank/DDBJ databases">
        <title>Genome sequence and analysis of novel Kurthia sp.</title>
        <authorList>
            <person name="Lawson J.N."/>
            <person name="Gonzalez J.E."/>
            <person name="Rinauldi L."/>
            <person name="Xuan Z."/>
            <person name="Firman A."/>
            <person name="Shaddox L."/>
            <person name="Trudeau A."/>
            <person name="Shah S."/>
            <person name="Reiman D."/>
        </authorList>
    </citation>
    <scope>NUCLEOTIDE SEQUENCE [LARGE SCALE GENOMIC DNA]</scope>
    <source>
        <strain evidence="8 9">3B1D</strain>
    </source>
</reference>
<comment type="caution">
    <text evidence="8">The sequence shown here is derived from an EMBL/GenBank/DDBJ whole genome shotgun (WGS) entry which is preliminary data.</text>
</comment>
<evidence type="ECO:0000256" key="7">
    <source>
        <dbReference type="SAM" id="SignalP"/>
    </source>
</evidence>
<dbReference type="OrthoDB" id="9812878at2"/>
<accession>A0A433RWL4</accession>
<evidence type="ECO:0000256" key="6">
    <source>
        <dbReference type="ARBA" id="ARBA00023288"/>
    </source>
</evidence>
<feature type="signal peptide" evidence="7">
    <location>
        <begin position="1"/>
        <end position="18"/>
    </location>
</feature>
<keyword evidence="3 7" id="KW-0732">Signal</keyword>
<evidence type="ECO:0000256" key="5">
    <source>
        <dbReference type="ARBA" id="ARBA00023139"/>
    </source>
</evidence>
<evidence type="ECO:0000256" key="2">
    <source>
        <dbReference type="ARBA" id="ARBA00008973"/>
    </source>
</evidence>
<dbReference type="Gene3D" id="3.40.190.10">
    <property type="entry name" value="Periplasmic binding protein-like II"/>
    <property type="match status" value="2"/>
</dbReference>
<protein>
    <submittedName>
        <fullName evidence="8">Methionine ABC transporter ATPase</fullName>
    </submittedName>
</protein>
<dbReference type="EMBL" id="JTFC01000015">
    <property type="protein sequence ID" value="RUS57665.1"/>
    <property type="molecule type" value="Genomic_DNA"/>
</dbReference>
<gene>
    <name evidence="8" type="ORF">QI30_04545</name>
</gene>
<evidence type="ECO:0000256" key="4">
    <source>
        <dbReference type="ARBA" id="ARBA00023136"/>
    </source>
</evidence>
<evidence type="ECO:0000256" key="3">
    <source>
        <dbReference type="ARBA" id="ARBA00022729"/>
    </source>
</evidence>
<feature type="chain" id="PRO_5039619920" evidence="7">
    <location>
        <begin position="19"/>
        <end position="279"/>
    </location>
</feature>
<evidence type="ECO:0000313" key="8">
    <source>
        <dbReference type="EMBL" id="RUS57665.1"/>
    </source>
</evidence>
<dbReference type="AlphaFoldDB" id="A0A433RWL4"/>
<dbReference type="Proteomes" id="UP000288623">
    <property type="component" value="Unassembled WGS sequence"/>
</dbReference>
<name>A0A433RWL4_9BACL</name>
<dbReference type="Pfam" id="PF03180">
    <property type="entry name" value="Lipoprotein_9"/>
    <property type="match status" value="1"/>
</dbReference>
<sequence>MKKIVTILLSIVLLAVLAACGKTSSDNKASADDTKTIRIGFTPGPYSDQVRKGIEPILKKQGYTIEYKEFTSGNEVNFALAEGSLDADIYQHTAYFKNFIKENNVDLTETIKVPTAPMGLYSDRYDSLKNLDKNKEYKIAIPNDPPNFARALRLLEQLDFVTLKKDYEPLTVSKHDVKDYHINIKFVEVEQAQLARVISDVDFALVNGNYILAADRSLDDSLLLEDPPFEYQNLIAVRTEDQDKQFVKDLTAAYKTDSFQKLIETDAEFKGFWQPDYFK</sequence>
<evidence type="ECO:0000313" key="9">
    <source>
        <dbReference type="Proteomes" id="UP000288623"/>
    </source>
</evidence>
<keyword evidence="5" id="KW-0564">Palmitate</keyword>
<dbReference type="PANTHER" id="PTHR30429:SF0">
    <property type="entry name" value="METHIONINE-BINDING LIPOPROTEIN METQ"/>
    <property type="match status" value="1"/>
</dbReference>
<keyword evidence="9" id="KW-1185">Reference proteome</keyword>
<dbReference type="GO" id="GO:0016020">
    <property type="term" value="C:membrane"/>
    <property type="evidence" value="ECO:0007669"/>
    <property type="project" value="UniProtKB-SubCell"/>
</dbReference>
<dbReference type="InterPro" id="IPR004872">
    <property type="entry name" value="Lipoprotein_NlpA"/>
</dbReference>
<comment type="similarity">
    <text evidence="2">Belongs to the NlpA lipoprotein family.</text>
</comment>
<dbReference type="PANTHER" id="PTHR30429">
    <property type="entry name" value="D-METHIONINE-BINDING LIPOPROTEIN METQ"/>
    <property type="match status" value="1"/>
</dbReference>
<organism evidence="8 9">
    <name type="scientific">Candidatus Kurthia intestinigallinarum</name>
    <dbReference type="NCBI Taxonomy" id="1562256"/>
    <lineage>
        <taxon>Bacteria</taxon>
        <taxon>Bacillati</taxon>
        <taxon>Bacillota</taxon>
        <taxon>Bacilli</taxon>
        <taxon>Bacillales</taxon>
        <taxon>Caryophanaceae</taxon>
        <taxon>Kurthia</taxon>
    </lineage>
</organism>